<reference evidence="1" key="1">
    <citation type="submission" date="2018-04" db="EMBL/GenBank/DDBJ databases">
        <title>Transcriptome of Schizaphis graminum biotype I.</title>
        <authorList>
            <person name="Scully E.D."/>
            <person name="Geib S.M."/>
            <person name="Palmer N.A."/>
            <person name="Koch K."/>
            <person name="Bradshaw J."/>
            <person name="Heng-Moss T."/>
            <person name="Sarath G."/>
        </authorList>
    </citation>
    <scope>NUCLEOTIDE SEQUENCE</scope>
</reference>
<dbReference type="AlphaFoldDB" id="A0A2S2NX26"/>
<proteinExistence type="predicted"/>
<evidence type="ECO:0000313" key="1">
    <source>
        <dbReference type="EMBL" id="MBY21779.1"/>
    </source>
</evidence>
<organism evidence="1">
    <name type="scientific">Schizaphis graminum</name>
    <name type="common">Green bug aphid</name>
    <dbReference type="NCBI Taxonomy" id="13262"/>
    <lineage>
        <taxon>Eukaryota</taxon>
        <taxon>Metazoa</taxon>
        <taxon>Ecdysozoa</taxon>
        <taxon>Arthropoda</taxon>
        <taxon>Hexapoda</taxon>
        <taxon>Insecta</taxon>
        <taxon>Pterygota</taxon>
        <taxon>Neoptera</taxon>
        <taxon>Paraneoptera</taxon>
        <taxon>Hemiptera</taxon>
        <taxon>Sternorrhyncha</taxon>
        <taxon>Aphidomorpha</taxon>
        <taxon>Aphidoidea</taxon>
        <taxon>Aphididae</taxon>
        <taxon>Aphidini</taxon>
        <taxon>Schizaphis</taxon>
    </lineage>
</organism>
<name>A0A2S2NX26_SCHGA</name>
<accession>A0A2S2NX26</accession>
<evidence type="ECO:0008006" key="2">
    <source>
        <dbReference type="Google" id="ProtNLM"/>
    </source>
</evidence>
<sequence length="112" mass="13044">MTTPNIDFAEIPATDNSNVELMQYKNAYVSGVQIKLKDIPTIIKIKRQIDKVRGVMNLLKPTHKTLDSIGHYTSYCFREELNKWELYDDYNNIPQKCKKTTVINAEMIIYTI</sequence>
<gene>
    <name evidence="1" type="ORF">g.113013</name>
</gene>
<dbReference type="EMBL" id="GGMR01009160">
    <property type="protein sequence ID" value="MBY21779.1"/>
    <property type="molecule type" value="Transcribed_RNA"/>
</dbReference>
<protein>
    <recommendedName>
        <fullName evidence="2">USP domain-containing protein</fullName>
    </recommendedName>
</protein>